<feature type="transmembrane region" description="Helical" evidence="1">
    <location>
        <begin position="31"/>
        <end position="49"/>
    </location>
</feature>
<proteinExistence type="predicted"/>
<sequence>MVARVRTALSALVVLFALLLPADFDELTPSAFLRVPVEAPAAVVLLLVLPARRRRPVAAVGGALLGLLLVVKFLDIGFDAVLYRPFDLVLDWPLLTPAVDYVDVTAGRAAAIGAVALAAVAAVAVLVLVTRSVLRLGGAVGAHRGAAVRAVAVAAVCAMSLPVASHGTSELVGDHARAVRAGLHDRTAFAAESAVDAFGDVPGDRLLTSLRGKDVLVVFVESYGRGAVEDAGVAAALADGTRRLAGRGYASRSAFLTSPTAGGGSWLAQATLLSGLWVDNQQRYRTLVASDRLTLGGAFRRAGWRSVGVMPGITQTWPEGLFFDYDRIYAAADLGYRGPRFGYATMPDQYVLAELERAERGPRDEPVMAVVTLLSSHAPWTPLPEALPWDGVGDGSVFGGMRAGAVPPETIFGRDPVEVRADYGRSVEYSVDTIVSYLETHGDDDLVVVLLGDHQPAQVVTGEGAGRDVPVTVVSQDRSVLARTDPWGWTDGLAPAAGAPVRPMSAFRDQFLGTFG</sequence>
<name>A0ABW1PDN8_9PSEU</name>
<evidence type="ECO:0000259" key="2">
    <source>
        <dbReference type="Pfam" id="PF00884"/>
    </source>
</evidence>
<reference evidence="4" key="1">
    <citation type="journal article" date="2019" name="Int. J. Syst. Evol. Microbiol.">
        <title>The Global Catalogue of Microorganisms (GCM) 10K type strain sequencing project: providing services to taxonomists for standard genome sequencing and annotation.</title>
        <authorList>
            <consortium name="The Broad Institute Genomics Platform"/>
            <consortium name="The Broad Institute Genome Sequencing Center for Infectious Disease"/>
            <person name="Wu L."/>
            <person name="Ma J."/>
        </authorList>
    </citation>
    <scope>NUCLEOTIDE SEQUENCE [LARGE SCALE GENOMIC DNA]</scope>
    <source>
        <strain evidence="4">CGMCC 4.7246</strain>
    </source>
</reference>
<dbReference type="Gene3D" id="3.40.720.10">
    <property type="entry name" value="Alkaline Phosphatase, subunit A"/>
    <property type="match status" value="1"/>
</dbReference>
<keyword evidence="4" id="KW-1185">Reference proteome</keyword>
<keyword evidence="1" id="KW-1133">Transmembrane helix</keyword>
<protein>
    <submittedName>
        <fullName evidence="3">Sulfatase-like hydrolase/transferase</fullName>
    </submittedName>
</protein>
<organism evidence="3 4">
    <name type="scientific">Saccharothrix lopnurensis</name>
    <dbReference type="NCBI Taxonomy" id="1670621"/>
    <lineage>
        <taxon>Bacteria</taxon>
        <taxon>Bacillati</taxon>
        <taxon>Actinomycetota</taxon>
        <taxon>Actinomycetes</taxon>
        <taxon>Pseudonocardiales</taxon>
        <taxon>Pseudonocardiaceae</taxon>
        <taxon>Saccharothrix</taxon>
    </lineage>
</organism>
<dbReference type="RefSeq" id="WP_380641211.1">
    <property type="nucleotide sequence ID" value="NZ_JBHSQO010000048.1"/>
</dbReference>
<evidence type="ECO:0000313" key="3">
    <source>
        <dbReference type="EMBL" id="MFC6093730.1"/>
    </source>
</evidence>
<comment type="caution">
    <text evidence="3">The sequence shown here is derived from an EMBL/GenBank/DDBJ whole genome shotgun (WGS) entry which is preliminary data.</text>
</comment>
<dbReference type="InterPro" id="IPR017850">
    <property type="entry name" value="Alkaline_phosphatase_core_sf"/>
</dbReference>
<dbReference type="Proteomes" id="UP001596220">
    <property type="component" value="Unassembled WGS sequence"/>
</dbReference>
<feature type="domain" description="Sulfatase N-terminal" evidence="2">
    <location>
        <begin position="214"/>
        <end position="456"/>
    </location>
</feature>
<feature type="transmembrane region" description="Helical" evidence="1">
    <location>
        <begin position="146"/>
        <end position="164"/>
    </location>
</feature>
<feature type="transmembrane region" description="Helical" evidence="1">
    <location>
        <begin position="56"/>
        <end position="74"/>
    </location>
</feature>
<dbReference type="EMBL" id="JBHSQO010000048">
    <property type="protein sequence ID" value="MFC6093730.1"/>
    <property type="molecule type" value="Genomic_DNA"/>
</dbReference>
<feature type="transmembrane region" description="Helical" evidence="1">
    <location>
        <begin position="109"/>
        <end position="134"/>
    </location>
</feature>
<gene>
    <name evidence="3" type="ORF">ACFP3R_31045</name>
</gene>
<keyword evidence="1" id="KW-0812">Transmembrane</keyword>
<keyword evidence="1" id="KW-0472">Membrane</keyword>
<evidence type="ECO:0000256" key="1">
    <source>
        <dbReference type="SAM" id="Phobius"/>
    </source>
</evidence>
<dbReference type="SUPFAM" id="SSF53649">
    <property type="entry name" value="Alkaline phosphatase-like"/>
    <property type="match status" value="1"/>
</dbReference>
<accession>A0ABW1PDN8</accession>
<dbReference type="InterPro" id="IPR000917">
    <property type="entry name" value="Sulfatase_N"/>
</dbReference>
<dbReference type="Pfam" id="PF00884">
    <property type="entry name" value="Sulfatase"/>
    <property type="match status" value="1"/>
</dbReference>
<evidence type="ECO:0000313" key="4">
    <source>
        <dbReference type="Proteomes" id="UP001596220"/>
    </source>
</evidence>